<organism evidence="3 4">
    <name type="scientific">Colletotrichum godetiae</name>
    <dbReference type="NCBI Taxonomy" id="1209918"/>
    <lineage>
        <taxon>Eukaryota</taxon>
        <taxon>Fungi</taxon>
        <taxon>Dikarya</taxon>
        <taxon>Ascomycota</taxon>
        <taxon>Pezizomycotina</taxon>
        <taxon>Sordariomycetes</taxon>
        <taxon>Hypocreomycetidae</taxon>
        <taxon>Glomerellales</taxon>
        <taxon>Glomerellaceae</taxon>
        <taxon>Colletotrichum</taxon>
        <taxon>Colletotrichum acutatum species complex</taxon>
    </lineage>
</organism>
<gene>
    <name evidence="3" type="ORF">BDP55DRAFT_634169</name>
</gene>
<name>A0AAJ0ETD5_9PEZI</name>
<keyword evidence="2" id="KW-0472">Membrane</keyword>
<comment type="caution">
    <text evidence="3">The sequence shown here is derived from an EMBL/GenBank/DDBJ whole genome shotgun (WGS) entry which is preliminary data.</text>
</comment>
<sequence>MSSSSTTTSSPTRTSYTSWSDTPPPECRTPKETLTMDIHCGGHYAVSRGGCPSGYWSACGSEGDTASPVFSTLATTNGKKTSLTSVRYMESHSVVICCPGALPWSCSTDRPRPTETNCILTTKAGYLAFNPAETQLSPIYAYGVTVSLAVRDAVAYTSISPEYKTTYIGEGKPTTVWCDNEYCMGAFDTPMTSTYSYPYATATSGETATSAGPSVPQPPEKMGQLGPLAIVAITGLAGALLLTLALLSPFMGEYRRRKKGQSPPGEVNTQ</sequence>
<keyword evidence="2" id="KW-1133">Transmembrane helix</keyword>
<evidence type="ECO:0000313" key="4">
    <source>
        <dbReference type="Proteomes" id="UP001224890"/>
    </source>
</evidence>
<proteinExistence type="predicted"/>
<keyword evidence="2" id="KW-0812">Transmembrane</keyword>
<dbReference type="RefSeq" id="XP_060427226.1">
    <property type="nucleotide sequence ID" value="XM_060572637.1"/>
</dbReference>
<dbReference type="GeneID" id="85457163"/>
<reference evidence="3" key="1">
    <citation type="submission" date="2021-06" db="EMBL/GenBank/DDBJ databases">
        <title>Comparative genomics, transcriptomics and evolutionary studies reveal genomic signatures of adaptation to plant cell wall in hemibiotrophic fungi.</title>
        <authorList>
            <consortium name="DOE Joint Genome Institute"/>
            <person name="Baroncelli R."/>
            <person name="Diaz J.F."/>
            <person name="Benocci T."/>
            <person name="Peng M."/>
            <person name="Battaglia E."/>
            <person name="Haridas S."/>
            <person name="Andreopoulos W."/>
            <person name="Labutti K."/>
            <person name="Pangilinan J."/>
            <person name="Floch G.L."/>
            <person name="Makela M.R."/>
            <person name="Henrissat B."/>
            <person name="Grigoriev I.V."/>
            <person name="Crouch J.A."/>
            <person name="De Vries R.P."/>
            <person name="Sukno S.A."/>
            <person name="Thon M.R."/>
        </authorList>
    </citation>
    <scope>NUCLEOTIDE SEQUENCE</scope>
    <source>
        <strain evidence="3">CBS 193.32</strain>
    </source>
</reference>
<dbReference type="AlphaFoldDB" id="A0AAJ0ETD5"/>
<evidence type="ECO:0000256" key="1">
    <source>
        <dbReference type="SAM" id="MobiDB-lite"/>
    </source>
</evidence>
<dbReference type="EMBL" id="JAHMHR010000032">
    <property type="protein sequence ID" value="KAK1673223.1"/>
    <property type="molecule type" value="Genomic_DNA"/>
</dbReference>
<evidence type="ECO:0000313" key="3">
    <source>
        <dbReference type="EMBL" id="KAK1673223.1"/>
    </source>
</evidence>
<keyword evidence="4" id="KW-1185">Reference proteome</keyword>
<evidence type="ECO:0000256" key="2">
    <source>
        <dbReference type="SAM" id="Phobius"/>
    </source>
</evidence>
<accession>A0AAJ0ETD5</accession>
<protein>
    <submittedName>
        <fullName evidence="3">Uncharacterized protein</fullName>
    </submittedName>
</protein>
<feature type="region of interest" description="Disordered" evidence="1">
    <location>
        <begin position="1"/>
        <end position="28"/>
    </location>
</feature>
<feature type="compositionally biased region" description="Low complexity" evidence="1">
    <location>
        <begin position="1"/>
        <end position="20"/>
    </location>
</feature>
<feature type="transmembrane region" description="Helical" evidence="2">
    <location>
        <begin position="225"/>
        <end position="247"/>
    </location>
</feature>
<dbReference type="Proteomes" id="UP001224890">
    <property type="component" value="Unassembled WGS sequence"/>
</dbReference>